<dbReference type="AlphaFoldDB" id="A0A0V0R4Y6"/>
<organism evidence="1 2">
    <name type="scientific">Pseudocohnilembus persalinus</name>
    <name type="common">Ciliate</name>
    <dbReference type="NCBI Taxonomy" id="266149"/>
    <lineage>
        <taxon>Eukaryota</taxon>
        <taxon>Sar</taxon>
        <taxon>Alveolata</taxon>
        <taxon>Ciliophora</taxon>
        <taxon>Intramacronucleata</taxon>
        <taxon>Oligohymenophorea</taxon>
        <taxon>Scuticociliatia</taxon>
        <taxon>Philasterida</taxon>
        <taxon>Pseudocohnilembidae</taxon>
        <taxon>Pseudocohnilembus</taxon>
    </lineage>
</organism>
<name>A0A0V0R4Y6_PSEPJ</name>
<proteinExistence type="predicted"/>
<keyword evidence="2" id="KW-1185">Reference proteome</keyword>
<dbReference type="InParanoid" id="A0A0V0R4Y6"/>
<comment type="caution">
    <text evidence="1">The sequence shown here is derived from an EMBL/GenBank/DDBJ whole genome shotgun (WGS) entry which is preliminary data.</text>
</comment>
<evidence type="ECO:0000313" key="1">
    <source>
        <dbReference type="EMBL" id="KRX09549.1"/>
    </source>
</evidence>
<reference evidence="1 2" key="1">
    <citation type="journal article" date="2015" name="Sci. Rep.">
        <title>Genome of the facultative scuticociliatosis pathogen Pseudocohnilembus persalinus provides insight into its virulence through horizontal gene transfer.</title>
        <authorList>
            <person name="Xiong J."/>
            <person name="Wang G."/>
            <person name="Cheng J."/>
            <person name="Tian M."/>
            <person name="Pan X."/>
            <person name="Warren A."/>
            <person name="Jiang C."/>
            <person name="Yuan D."/>
            <person name="Miao W."/>
        </authorList>
    </citation>
    <scope>NUCLEOTIDE SEQUENCE [LARGE SCALE GENOMIC DNA]</scope>
    <source>
        <strain evidence="1">36N120E</strain>
    </source>
</reference>
<dbReference type="EMBL" id="LDAU01000048">
    <property type="protein sequence ID" value="KRX09549.1"/>
    <property type="molecule type" value="Genomic_DNA"/>
</dbReference>
<dbReference type="Proteomes" id="UP000054937">
    <property type="component" value="Unassembled WGS sequence"/>
</dbReference>
<evidence type="ECO:0000313" key="2">
    <source>
        <dbReference type="Proteomes" id="UP000054937"/>
    </source>
</evidence>
<sequence>MKNYLDHLYDKVKIIRQSYKNIKIASTDIQIIYNVDISQANINQKSNNYPYLSQLFQQEFGIIFPIIQADNFYGEQRGNDSQYQKNDLNQDNNQVIEQNKQTKQQEDLNFLQKFEEFRKNTKSNIEIGLRFIEEFLKNDNIYLENIYLEINQKKKSAPNIRGNQYEISVFENYTHKVINYFLKICQD</sequence>
<gene>
    <name evidence="1" type="ORF">PPERSA_12292</name>
</gene>
<accession>A0A0V0R4Y6</accession>
<protein>
    <submittedName>
        <fullName evidence="1">Uncharacterized protein</fullName>
    </submittedName>
</protein>